<sequence>MAMLSFSLFWIKARLSTPSTMAFYWIACLLVLVSLALLLHGSPRIWTEGGSQSVLVALLQLQPP</sequence>
<evidence type="ECO:0000313" key="2">
    <source>
        <dbReference type="Proteomes" id="UP000000305"/>
    </source>
</evidence>
<dbReference type="HOGENOM" id="CLU_2869835_0_0_1"/>
<dbReference type="KEGG" id="dpx:DAPPUDRAFT_265477"/>
<protein>
    <submittedName>
        <fullName evidence="1">Uncharacterized protein</fullName>
    </submittedName>
</protein>
<name>E9HTI4_DAPPU</name>
<dbReference type="AlphaFoldDB" id="E9HTI4"/>
<evidence type="ECO:0000313" key="1">
    <source>
        <dbReference type="EMBL" id="EFX64948.1"/>
    </source>
</evidence>
<reference evidence="1 2" key="1">
    <citation type="journal article" date="2011" name="Science">
        <title>The ecoresponsive genome of Daphnia pulex.</title>
        <authorList>
            <person name="Colbourne J.K."/>
            <person name="Pfrender M.E."/>
            <person name="Gilbert D."/>
            <person name="Thomas W.K."/>
            <person name="Tucker A."/>
            <person name="Oakley T.H."/>
            <person name="Tokishita S."/>
            <person name="Aerts A."/>
            <person name="Arnold G.J."/>
            <person name="Basu M.K."/>
            <person name="Bauer D.J."/>
            <person name="Caceres C.E."/>
            <person name="Carmel L."/>
            <person name="Casola C."/>
            <person name="Choi J.H."/>
            <person name="Detter J.C."/>
            <person name="Dong Q."/>
            <person name="Dusheyko S."/>
            <person name="Eads B.D."/>
            <person name="Frohlich T."/>
            <person name="Geiler-Samerotte K.A."/>
            <person name="Gerlach D."/>
            <person name="Hatcher P."/>
            <person name="Jogdeo S."/>
            <person name="Krijgsveld J."/>
            <person name="Kriventseva E.V."/>
            <person name="Kultz D."/>
            <person name="Laforsch C."/>
            <person name="Lindquist E."/>
            <person name="Lopez J."/>
            <person name="Manak J.R."/>
            <person name="Muller J."/>
            <person name="Pangilinan J."/>
            <person name="Patwardhan R.P."/>
            <person name="Pitluck S."/>
            <person name="Pritham E.J."/>
            <person name="Rechtsteiner A."/>
            <person name="Rho M."/>
            <person name="Rogozin I.B."/>
            <person name="Sakarya O."/>
            <person name="Salamov A."/>
            <person name="Schaack S."/>
            <person name="Shapiro H."/>
            <person name="Shiga Y."/>
            <person name="Skalitzky C."/>
            <person name="Smith Z."/>
            <person name="Souvorov A."/>
            <person name="Sung W."/>
            <person name="Tang Z."/>
            <person name="Tsuchiya D."/>
            <person name="Tu H."/>
            <person name="Vos H."/>
            <person name="Wang M."/>
            <person name="Wolf Y.I."/>
            <person name="Yamagata H."/>
            <person name="Yamada T."/>
            <person name="Ye Y."/>
            <person name="Shaw J.R."/>
            <person name="Andrews J."/>
            <person name="Crease T.J."/>
            <person name="Tang H."/>
            <person name="Lucas S.M."/>
            <person name="Robertson H.M."/>
            <person name="Bork P."/>
            <person name="Koonin E.V."/>
            <person name="Zdobnov E.M."/>
            <person name="Grigoriev I.V."/>
            <person name="Lynch M."/>
            <person name="Boore J.L."/>
        </authorList>
    </citation>
    <scope>NUCLEOTIDE SEQUENCE [LARGE SCALE GENOMIC DNA]</scope>
</reference>
<proteinExistence type="predicted"/>
<dbReference type="InParanoid" id="E9HTI4"/>
<gene>
    <name evidence="1" type="ORF">DAPPUDRAFT_265477</name>
</gene>
<keyword evidence="2" id="KW-1185">Reference proteome</keyword>
<dbReference type="Proteomes" id="UP000000305">
    <property type="component" value="Unassembled WGS sequence"/>
</dbReference>
<accession>E9HTI4</accession>
<dbReference type="EMBL" id="GL732774">
    <property type="protein sequence ID" value="EFX64948.1"/>
    <property type="molecule type" value="Genomic_DNA"/>
</dbReference>
<organism evidence="1 2">
    <name type="scientific">Daphnia pulex</name>
    <name type="common">Water flea</name>
    <dbReference type="NCBI Taxonomy" id="6669"/>
    <lineage>
        <taxon>Eukaryota</taxon>
        <taxon>Metazoa</taxon>
        <taxon>Ecdysozoa</taxon>
        <taxon>Arthropoda</taxon>
        <taxon>Crustacea</taxon>
        <taxon>Branchiopoda</taxon>
        <taxon>Diplostraca</taxon>
        <taxon>Cladocera</taxon>
        <taxon>Anomopoda</taxon>
        <taxon>Daphniidae</taxon>
        <taxon>Daphnia</taxon>
    </lineage>
</organism>